<evidence type="ECO:0000313" key="2">
    <source>
        <dbReference type="EMBL" id="KAL3702465.1"/>
    </source>
</evidence>
<proteinExistence type="predicted"/>
<dbReference type="AlphaFoldDB" id="A0ABD3IFE6"/>
<comment type="caution">
    <text evidence="2">The sequence shown here is derived from an EMBL/GenBank/DDBJ whole genome shotgun (WGS) entry which is preliminary data.</text>
</comment>
<reference evidence="2 3" key="1">
    <citation type="submission" date="2024-09" db="EMBL/GenBank/DDBJ databases">
        <title>Chromosome-scale assembly of Riccia sorocarpa.</title>
        <authorList>
            <person name="Paukszto L."/>
        </authorList>
    </citation>
    <scope>NUCLEOTIDE SEQUENCE [LARGE SCALE GENOMIC DNA]</scope>
    <source>
        <strain evidence="2">LP-2024</strain>
        <tissue evidence="2">Aerial parts of the thallus</tissue>
    </source>
</reference>
<evidence type="ECO:0000256" key="1">
    <source>
        <dbReference type="SAM" id="MobiDB-lite"/>
    </source>
</evidence>
<feature type="region of interest" description="Disordered" evidence="1">
    <location>
        <begin position="244"/>
        <end position="264"/>
    </location>
</feature>
<name>A0ABD3IFE6_9MARC</name>
<dbReference type="EMBL" id="JBJQOH010000001">
    <property type="protein sequence ID" value="KAL3702465.1"/>
    <property type="molecule type" value="Genomic_DNA"/>
</dbReference>
<keyword evidence="3" id="KW-1185">Reference proteome</keyword>
<sequence length="313" mass="35218">MNNVALLLLKTWFRARKKLRWQPNTSTYPRDLTPRKLEFMLERYLSWSKADVILILKALKKARFTSGMNLQNAGGHRSSFVQLLTNAGAMSTPRDCRLAADLDQAFPPLMARDIHLHESDGWRGSDLHSTQADMLHTIDAGLADAKSNPASILLITAVLRQNWSERNQKQFRGITTSLPAAKLLAEINNEVRALEDTKGNADDWKESIMRAKTTIGRWETITTTITERQTPPVRLRITPSVTTMEAGNNSRSPIHANRHSSDQEALPRIAQHDISAMVDLLLGHYELRLQQEATWGSANHSTTRNRLDIPSGT</sequence>
<accession>A0ABD3IFE6</accession>
<dbReference type="Proteomes" id="UP001633002">
    <property type="component" value="Unassembled WGS sequence"/>
</dbReference>
<organism evidence="2 3">
    <name type="scientific">Riccia sorocarpa</name>
    <dbReference type="NCBI Taxonomy" id="122646"/>
    <lineage>
        <taxon>Eukaryota</taxon>
        <taxon>Viridiplantae</taxon>
        <taxon>Streptophyta</taxon>
        <taxon>Embryophyta</taxon>
        <taxon>Marchantiophyta</taxon>
        <taxon>Marchantiopsida</taxon>
        <taxon>Marchantiidae</taxon>
        <taxon>Marchantiales</taxon>
        <taxon>Ricciaceae</taxon>
        <taxon>Riccia</taxon>
    </lineage>
</organism>
<protein>
    <submittedName>
        <fullName evidence="2">Uncharacterized protein</fullName>
    </submittedName>
</protein>
<evidence type="ECO:0000313" key="3">
    <source>
        <dbReference type="Proteomes" id="UP001633002"/>
    </source>
</evidence>
<gene>
    <name evidence="2" type="ORF">R1sor_020487</name>
</gene>